<keyword evidence="3 6" id="KW-1133">Transmembrane helix</keyword>
<keyword evidence="9" id="KW-1185">Reference proteome</keyword>
<feature type="transmembrane region" description="Helical" evidence="6">
    <location>
        <begin position="81"/>
        <end position="105"/>
    </location>
</feature>
<dbReference type="InterPro" id="IPR004853">
    <property type="entry name" value="Sugar_P_trans_dom"/>
</dbReference>
<comment type="subcellular location">
    <subcellularLocation>
        <location evidence="1">Membrane</location>
        <topology evidence="1">Multi-pass membrane protein</topology>
    </subcellularLocation>
</comment>
<evidence type="ECO:0000256" key="3">
    <source>
        <dbReference type="ARBA" id="ARBA00022989"/>
    </source>
</evidence>
<feature type="transmembrane region" description="Helical" evidence="6">
    <location>
        <begin position="145"/>
        <end position="164"/>
    </location>
</feature>
<evidence type="ECO:0000259" key="7">
    <source>
        <dbReference type="Pfam" id="PF03151"/>
    </source>
</evidence>
<accession>A0A9P6LT99</accession>
<evidence type="ECO:0000256" key="4">
    <source>
        <dbReference type="ARBA" id="ARBA00023136"/>
    </source>
</evidence>
<feature type="domain" description="Sugar phosphate transporter" evidence="7">
    <location>
        <begin position="4"/>
        <end position="161"/>
    </location>
</feature>
<keyword evidence="4 6" id="KW-0472">Membrane</keyword>
<evidence type="ECO:0000256" key="1">
    <source>
        <dbReference type="ARBA" id="ARBA00004141"/>
    </source>
</evidence>
<evidence type="ECO:0000256" key="2">
    <source>
        <dbReference type="ARBA" id="ARBA00022692"/>
    </source>
</evidence>
<evidence type="ECO:0000256" key="5">
    <source>
        <dbReference type="SAM" id="MobiDB-lite"/>
    </source>
</evidence>
<dbReference type="PANTHER" id="PTHR11132">
    <property type="entry name" value="SOLUTE CARRIER FAMILY 35"/>
    <property type="match status" value="1"/>
</dbReference>
<dbReference type="EMBL" id="JAAAHW010009732">
    <property type="protein sequence ID" value="KAF9936901.1"/>
    <property type="molecule type" value="Genomic_DNA"/>
</dbReference>
<feature type="transmembrane region" description="Helical" evidence="6">
    <location>
        <begin position="48"/>
        <end position="69"/>
    </location>
</feature>
<feature type="compositionally biased region" description="Acidic residues" evidence="5">
    <location>
        <begin position="230"/>
        <end position="239"/>
    </location>
</feature>
<dbReference type="InterPro" id="IPR037185">
    <property type="entry name" value="EmrE-like"/>
</dbReference>
<dbReference type="SUPFAM" id="SSF103481">
    <property type="entry name" value="Multidrug resistance efflux transporter EmrE"/>
    <property type="match status" value="1"/>
</dbReference>
<reference evidence="8" key="1">
    <citation type="journal article" date="2020" name="Fungal Divers.">
        <title>Resolving the Mortierellaceae phylogeny through synthesis of multi-gene phylogenetics and phylogenomics.</title>
        <authorList>
            <person name="Vandepol N."/>
            <person name="Liber J."/>
            <person name="Desiro A."/>
            <person name="Na H."/>
            <person name="Kennedy M."/>
            <person name="Barry K."/>
            <person name="Grigoriev I.V."/>
            <person name="Miller A.N."/>
            <person name="O'Donnell K."/>
            <person name="Stajich J.E."/>
            <person name="Bonito G."/>
        </authorList>
    </citation>
    <scope>NUCLEOTIDE SEQUENCE</scope>
    <source>
        <strain evidence="8">MES-2147</strain>
    </source>
</reference>
<proteinExistence type="predicted"/>
<evidence type="ECO:0000256" key="6">
    <source>
        <dbReference type="SAM" id="Phobius"/>
    </source>
</evidence>
<feature type="compositionally biased region" description="Basic residues" evidence="5">
    <location>
        <begin position="202"/>
        <end position="219"/>
    </location>
</feature>
<dbReference type="GO" id="GO:0016020">
    <property type="term" value="C:membrane"/>
    <property type="evidence" value="ECO:0007669"/>
    <property type="project" value="UniProtKB-SubCell"/>
</dbReference>
<evidence type="ECO:0000313" key="8">
    <source>
        <dbReference type="EMBL" id="KAF9936901.1"/>
    </source>
</evidence>
<dbReference type="InterPro" id="IPR050186">
    <property type="entry name" value="TPT_transporter"/>
</dbReference>
<gene>
    <name evidence="8" type="primary">CAS42_2</name>
    <name evidence="8" type="ORF">BGZ65_001960</name>
</gene>
<feature type="transmembrane region" description="Helical" evidence="6">
    <location>
        <begin position="6"/>
        <end position="27"/>
    </location>
</feature>
<keyword evidence="2 6" id="KW-0812">Transmembrane</keyword>
<feature type="transmembrane region" description="Helical" evidence="6">
    <location>
        <begin position="117"/>
        <end position="139"/>
    </location>
</feature>
<dbReference type="AlphaFoldDB" id="A0A9P6LT99"/>
<organism evidence="8 9">
    <name type="scientific">Modicella reniformis</name>
    <dbReference type="NCBI Taxonomy" id="1440133"/>
    <lineage>
        <taxon>Eukaryota</taxon>
        <taxon>Fungi</taxon>
        <taxon>Fungi incertae sedis</taxon>
        <taxon>Mucoromycota</taxon>
        <taxon>Mortierellomycotina</taxon>
        <taxon>Mortierellomycetes</taxon>
        <taxon>Mortierellales</taxon>
        <taxon>Mortierellaceae</taxon>
        <taxon>Modicella</taxon>
    </lineage>
</organism>
<comment type="caution">
    <text evidence="8">The sequence shown here is derived from an EMBL/GenBank/DDBJ whole genome shotgun (WGS) entry which is preliminary data.</text>
</comment>
<dbReference type="Pfam" id="PF03151">
    <property type="entry name" value="TPT"/>
    <property type="match status" value="1"/>
</dbReference>
<protein>
    <submittedName>
        <fullName evidence="8">Triose-phosphate Transporter</fullName>
    </submittedName>
</protein>
<dbReference type="Proteomes" id="UP000749646">
    <property type="component" value="Unassembled WGS sequence"/>
</dbReference>
<sequence length="257" mass="27998">MVTSEVDFVLVGFIQVMLASVLGGLRWSLTQLLLERSDTKTGSLANPISTIFFLSPIMGICLCIVAGVFEGYGNVFSSEFFQTVGSSFSTLGLLFLGGVFAFAMVLAEFNLIARTSVVSLSVLGIIKEVVTIVISSLVFHDRLTVVNILGLFVTLSGIGFYHYMKLSQMKAKARKTAKEIAEINLASSTDRPDGSMDQIPRNPHRQPRRSERSKHKPARRFGGEATREDAAEDGQEEASEALLTQEPTTPVDVEDQG</sequence>
<feature type="region of interest" description="Disordered" evidence="5">
    <location>
        <begin position="183"/>
        <end position="257"/>
    </location>
</feature>
<name>A0A9P6LT99_9FUNG</name>
<evidence type="ECO:0000313" key="9">
    <source>
        <dbReference type="Proteomes" id="UP000749646"/>
    </source>
</evidence>
<dbReference type="OrthoDB" id="18894at2759"/>